<dbReference type="PANTHER" id="PTHR35147">
    <property type="entry name" value="CHEMORECEPTOR GLUTAMINE DEAMIDASE CHED-RELATED"/>
    <property type="match status" value="1"/>
</dbReference>
<dbReference type="InterPro" id="IPR038592">
    <property type="entry name" value="CheD-like_sf"/>
</dbReference>
<evidence type="ECO:0000256" key="3">
    <source>
        <dbReference type="HAMAP-Rule" id="MF_01440"/>
    </source>
</evidence>
<evidence type="ECO:0000256" key="1">
    <source>
        <dbReference type="ARBA" id="ARBA00022500"/>
    </source>
</evidence>
<dbReference type="EC" id="3.5.1.44" evidence="3"/>
<evidence type="ECO:0000313" key="5">
    <source>
        <dbReference type="Proteomes" id="UP000562027"/>
    </source>
</evidence>
<dbReference type="GO" id="GO:0050568">
    <property type="term" value="F:protein-glutamine glutaminase activity"/>
    <property type="evidence" value="ECO:0007669"/>
    <property type="project" value="UniProtKB-UniRule"/>
</dbReference>
<evidence type="ECO:0000313" key="4">
    <source>
        <dbReference type="EMBL" id="MBB4844799.1"/>
    </source>
</evidence>
<comment type="similarity">
    <text evidence="3">Belongs to the CheD family.</text>
</comment>
<dbReference type="SUPFAM" id="SSF64438">
    <property type="entry name" value="CNF1/YfiH-like putative cysteine hydrolases"/>
    <property type="match status" value="1"/>
</dbReference>
<protein>
    <recommendedName>
        <fullName evidence="3">Probable chemoreceptor glutamine deamidase CheD</fullName>
        <ecNumber evidence="3">3.5.1.44</ecNumber>
    </recommendedName>
</protein>
<dbReference type="HAMAP" id="MF_01440">
    <property type="entry name" value="CheD"/>
    <property type="match status" value="1"/>
</dbReference>
<dbReference type="RefSeq" id="WP_246448459.1">
    <property type="nucleotide sequence ID" value="NZ_JACHLP010000006.1"/>
</dbReference>
<dbReference type="InterPro" id="IPR011324">
    <property type="entry name" value="Cytotoxic_necrot_fac-like_cat"/>
</dbReference>
<dbReference type="Gene3D" id="3.30.1330.200">
    <property type="match status" value="1"/>
</dbReference>
<dbReference type="EMBL" id="JACHLP010000006">
    <property type="protein sequence ID" value="MBB4844799.1"/>
    <property type="molecule type" value="Genomic_DNA"/>
</dbReference>
<keyword evidence="1 3" id="KW-0145">Chemotaxis</keyword>
<evidence type="ECO:0000256" key="2">
    <source>
        <dbReference type="ARBA" id="ARBA00022801"/>
    </source>
</evidence>
<keyword evidence="5" id="KW-1185">Reference proteome</keyword>
<dbReference type="GO" id="GO:0006935">
    <property type="term" value="P:chemotaxis"/>
    <property type="evidence" value="ECO:0007669"/>
    <property type="project" value="UniProtKB-UniRule"/>
</dbReference>
<reference evidence="4 5" key="1">
    <citation type="submission" date="2020-08" db="EMBL/GenBank/DDBJ databases">
        <title>Functional genomics of gut bacteria from endangered species of beetles.</title>
        <authorList>
            <person name="Carlos-Shanley C."/>
        </authorList>
    </citation>
    <scope>NUCLEOTIDE SEQUENCE [LARGE SCALE GENOMIC DNA]</scope>
    <source>
        <strain evidence="4 5">S00239</strain>
    </source>
</reference>
<dbReference type="Pfam" id="PF03975">
    <property type="entry name" value="CheD"/>
    <property type="match status" value="1"/>
</dbReference>
<sequence>MNRPFSNLPPPRLPALNSSQQIMNLMPGQWHFGQGALLRTLLGSCVAITLWHPGKQWGGMCHYLLPSRINRGQAALDGRYGDEAIELLVQALKRTGSKPADYLAHLYGGADTMPDGMNVKFNVGQRNIEQGWALIDQHGFQLQDVDVGDNVPRTVSLDLPSGKVEVKRGQASK</sequence>
<gene>
    <name evidence="3" type="primary">cheD</name>
    <name evidence="4" type="ORF">HNP55_003343</name>
</gene>
<keyword evidence="2 3" id="KW-0378">Hydrolase</keyword>
<name>A0A840LFI4_9BURK</name>
<dbReference type="Proteomes" id="UP000562027">
    <property type="component" value="Unassembled WGS sequence"/>
</dbReference>
<proteinExistence type="inferred from homology"/>
<comment type="function">
    <text evidence="3">Probably deamidates glutamine residues to glutamate on methyl-accepting chemotaxis receptors (MCPs), playing an important role in chemotaxis.</text>
</comment>
<comment type="caution">
    <text evidence="4">The sequence shown here is derived from an EMBL/GenBank/DDBJ whole genome shotgun (WGS) entry which is preliminary data.</text>
</comment>
<comment type="catalytic activity">
    <reaction evidence="3">
        <text>L-glutaminyl-[protein] + H2O = L-glutamyl-[protein] + NH4(+)</text>
        <dbReference type="Rhea" id="RHEA:16441"/>
        <dbReference type="Rhea" id="RHEA-COMP:10207"/>
        <dbReference type="Rhea" id="RHEA-COMP:10208"/>
        <dbReference type="ChEBI" id="CHEBI:15377"/>
        <dbReference type="ChEBI" id="CHEBI:28938"/>
        <dbReference type="ChEBI" id="CHEBI:29973"/>
        <dbReference type="ChEBI" id="CHEBI:30011"/>
        <dbReference type="EC" id="3.5.1.44"/>
    </reaction>
</comment>
<dbReference type="AlphaFoldDB" id="A0A840LFI4"/>
<accession>A0A840LFI4</accession>
<dbReference type="CDD" id="cd16352">
    <property type="entry name" value="CheD"/>
    <property type="match status" value="1"/>
</dbReference>
<organism evidence="4 5">
    <name type="scientific">Roseateles oligotrophus</name>
    <dbReference type="NCBI Taxonomy" id="1769250"/>
    <lineage>
        <taxon>Bacteria</taxon>
        <taxon>Pseudomonadati</taxon>
        <taxon>Pseudomonadota</taxon>
        <taxon>Betaproteobacteria</taxon>
        <taxon>Burkholderiales</taxon>
        <taxon>Sphaerotilaceae</taxon>
        <taxon>Roseateles</taxon>
    </lineage>
</organism>
<dbReference type="InterPro" id="IPR005659">
    <property type="entry name" value="Chemorcpt_Glu_NH3ase_CheD"/>
</dbReference>
<dbReference type="PANTHER" id="PTHR35147:SF3">
    <property type="entry name" value="CHEMORECEPTOR GLUTAMINE DEAMIDASE CHED 1-RELATED"/>
    <property type="match status" value="1"/>
</dbReference>